<protein>
    <submittedName>
        <fullName evidence="1">Uncharacterized protein</fullName>
    </submittedName>
</protein>
<dbReference type="EMBL" id="FZQP02001337">
    <property type="protein sequence ID" value="VVC92552.1"/>
    <property type="molecule type" value="Genomic_DNA"/>
</dbReference>
<proteinExistence type="predicted"/>
<gene>
    <name evidence="1" type="ORF">LSINAPIS_LOCUS4969</name>
</gene>
<dbReference type="Proteomes" id="UP000324832">
    <property type="component" value="Unassembled WGS sequence"/>
</dbReference>
<evidence type="ECO:0000313" key="1">
    <source>
        <dbReference type="EMBL" id="VVC92552.1"/>
    </source>
</evidence>
<sequence length="75" mass="8746">MVNLLSKGVIKGHQILSLLIDVYRLPRQPPQLIRWRALVIRIGNLSALRHTKNPIYLLTIRNLQPNDNKKIKRES</sequence>
<dbReference type="AlphaFoldDB" id="A0A5E4Q2V8"/>
<keyword evidence="2" id="KW-1185">Reference proteome</keyword>
<name>A0A5E4Q2V8_9NEOP</name>
<accession>A0A5E4Q2V8</accession>
<evidence type="ECO:0000313" key="2">
    <source>
        <dbReference type="Proteomes" id="UP000324832"/>
    </source>
</evidence>
<organism evidence="1 2">
    <name type="scientific">Leptidea sinapis</name>
    <dbReference type="NCBI Taxonomy" id="189913"/>
    <lineage>
        <taxon>Eukaryota</taxon>
        <taxon>Metazoa</taxon>
        <taxon>Ecdysozoa</taxon>
        <taxon>Arthropoda</taxon>
        <taxon>Hexapoda</taxon>
        <taxon>Insecta</taxon>
        <taxon>Pterygota</taxon>
        <taxon>Neoptera</taxon>
        <taxon>Endopterygota</taxon>
        <taxon>Lepidoptera</taxon>
        <taxon>Glossata</taxon>
        <taxon>Ditrysia</taxon>
        <taxon>Papilionoidea</taxon>
        <taxon>Pieridae</taxon>
        <taxon>Dismorphiinae</taxon>
        <taxon>Leptidea</taxon>
    </lineage>
</organism>
<reference evidence="1 2" key="1">
    <citation type="submission" date="2017-07" db="EMBL/GenBank/DDBJ databases">
        <authorList>
            <person name="Talla V."/>
            <person name="Backstrom N."/>
        </authorList>
    </citation>
    <scope>NUCLEOTIDE SEQUENCE [LARGE SCALE GENOMIC DNA]</scope>
</reference>